<accession>A0A1I1F9N6</accession>
<dbReference type="OrthoDB" id="170784at2157"/>
<dbReference type="AlphaFoldDB" id="A0A1I1F9N6"/>
<dbReference type="EMBL" id="FOKW01000003">
    <property type="protein sequence ID" value="SFB94418.1"/>
    <property type="molecule type" value="Genomic_DNA"/>
</dbReference>
<dbReference type="Proteomes" id="UP000199161">
    <property type="component" value="Unassembled WGS sequence"/>
</dbReference>
<protein>
    <submittedName>
        <fullName evidence="1">Uncharacterized protein</fullName>
    </submittedName>
</protein>
<dbReference type="RefSeq" id="WP_089786720.1">
    <property type="nucleotide sequence ID" value="NZ_FOKW01000003.1"/>
</dbReference>
<reference evidence="2" key="1">
    <citation type="submission" date="2016-10" db="EMBL/GenBank/DDBJ databases">
        <authorList>
            <person name="Varghese N."/>
            <person name="Submissions S."/>
        </authorList>
    </citation>
    <scope>NUCLEOTIDE SEQUENCE [LARGE SCALE GENOMIC DNA]</scope>
    <source>
        <strain evidence="2">DSM 13078</strain>
    </source>
</reference>
<sequence length="101" mass="11561">MAVAPNAPLEDLELLEGSNGRYYTAWQVRRRLRIGEWRRCLRQREPGPDRRLVETDEGALLMLTPIEPANVPCWLEVRVVGEATLAVDTRRCPSRRPAVQP</sequence>
<keyword evidence="2" id="KW-1185">Reference proteome</keyword>
<organism evidence="1 2">
    <name type="scientific">Natronobacterium haloterrestre</name>
    <name type="common">Halobiforma haloterrestris</name>
    <dbReference type="NCBI Taxonomy" id="148448"/>
    <lineage>
        <taxon>Archaea</taxon>
        <taxon>Methanobacteriati</taxon>
        <taxon>Methanobacteriota</taxon>
        <taxon>Stenosarchaea group</taxon>
        <taxon>Halobacteria</taxon>
        <taxon>Halobacteriales</taxon>
        <taxon>Natrialbaceae</taxon>
        <taxon>Natronobacterium</taxon>
    </lineage>
</organism>
<evidence type="ECO:0000313" key="1">
    <source>
        <dbReference type="EMBL" id="SFB94418.1"/>
    </source>
</evidence>
<gene>
    <name evidence="1" type="ORF">SAMN05444422_103174</name>
</gene>
<evidence type="ECO:0000313" key="2">
    <source>
        <dbReference type="Proteomes" id="UP000199161"/>
    </source>
</evidence>
<name>A0A1I1F9N6_NATHA</name>
<proteinExistence type="predicted"/>